<organism evidence="1 2">
    <name type="scientific">Ixodes persulcatus</name>
    <name type="common">Taiga tick</name>
    <dbReference type="NCBI Taxonomy" id="34615"/>
    <lineage>
        <taxon>Eukaryota</taxon>
        <taxon>Metazoa</taxon>
        <taxon>Ecdysozoa</taxon>
        <taxon>Arthropoda</taxon>
        <taxon>Chelicerata</taxon>
        <taxon>Arachnida</taxon>
        <taxon>Acari</taxon>
        <taxon>Parasitiformes</taxon>
        <taxon>Ixodida</taxon>
        <taxon>Ixodoidea</taxon>
        <taxon>Ixodidae</taxon>
        <taxon>Ixodinae</taxon>
        <taxon>Ixodes</taxon>
    </lineage>
</organism>
<keyword evidence="2" id="KW-1185">Reference proteome</keyword>
<sequence>MASVRQTSGSATLVVRVRFTIEVDLNLVEERERRRRKKGKAPCGRGHAEFGAGDRRKSRLEKLRPHVTQPELWLDIVPYSNTVVANKRYLCEFEGLVVFGQHCGRCVDIEFIDVLRQAFHLLQIPSLEVPLSGVQEKSCKTLLVSGPDAVGKCTFARAFCTRTWLSTACYIYVPEFLQKPPDRLLLAMATVFSTVDTRHSTAIILDRLEAFCQPSYESAFRAFYNCIKKIIESKCCCQQVIGITNTPWLLSPQMQSLFQRRVYVPLPDEEIRALITRHLLSGNDGYVSD</sequence>
<protein>
    <submittedName>
        <fullName evidence="1">Uncharacterized protein</fullName>
    </submittedName>
</protein>
<evidence type="ECO:0000313" key="1">
    <source>
        <dbReference type="EMBL" id="KAG0418303.1"/>
    </source>
</evidence>
<accession>A0AC60PE91</accession>
<comment type="caution">
    <text evidence="1">The sequence shown here is derived from an EMBL/GenBank/DDBJ whole genome shotgun (WGS) entry which is preliminary data.</text>
</comment>
<proteinExistence type="predicted"/>
<dbReference type="Proteomes" id="UP000805193">
    <property type="component" value="Unassembled WGS sequence"/>
</dbReference>
<gene>
    <name evidence="1" type="ORF">HPB47_004942</name>
</gene>
<evidence type="ECO:0000313" key="2">
    <source>
        <dbReference type="Proteomes" id="UP000805193"/>
    </source>
</evidence>
<name>A0AC60PE91_IXOPE</name>
<dbReference type="EMBL" id="JABSTQ010010744">
    <property type="protein sequence ID" value="KAG0418303.1"/>
    <property type="molecule type" value="Genomic_DNA"/>
</dbReference>
<feature type="non-terminal residue" evidence="1">
    <location>
        <position position="289"/>
    </location>
</feature>
<reference evidence="1 2" key="1">
    <citation type="journal article" date="2020" name="Cell">
        <title>Large-Scale Comparative Analyses of Tick Genomes Elucidate Their Genetic Diversity and Vector Capacities.</title>
        <authorList>
            <consortium name="Tick Genome and Microbiome Consortium (TIGMIC)"/>
            <person name="Jia N."/>
            <person name="Wang J."/>
            <person name="Shi W."/>
            <person name="Du L."/>
            <person name="Sun Y."/>
            <person name="Zhan W."/>
            <person name="Jiang J.F."/>
            <person name="Wang Q."/>
            <person name="Zhang B."/>
            <person name="Ji P."/>
            <person name="Bell-Sakyi L."/>
            <person name="Cui X.M."/>
            <person name="Yuan T.T."/>
            <person name="Jiang B.G."/>
            <person name="Yang W.F."/>
            <person name="Lam T.T."/>
            <person name="Chang Q.C."/>
            <person name="Ding S.J."/>
            <person name="Wang X.J."/>
            <person name="Zhu J.G."/>
            <person name="Ruan X.D."/>
            <person name="Zhao L."/>
            <person name="Wei J.T."/>
            <person name="Ye R.Z."/>
            <person name="Que T.C."/>
            <person name="Du C.H."/>
            <person name="Zhou Y.H."/>
            <person name="Cheng J.X."/>
            <person name="Dai P.F."/>
            <person name="Guo W.B."/>
            <person name="Han X.H."/>
            <person name="Huang E.J."/>
            <person name="Li L.F."/>
            <person name="Wei W."/>
            <person name="Gao Y.C."/>
            <person name="Liu J.Z."/>
            <person name="Shao H.Z."/>
            <person name="Wang X."/>
            <person name="Wang C.C."/>
            <person name="Yang T.C."/>
            <person name="Huo Q.B."/>
            <person name="Li W."/>
            <person name="Chen H.Y."/>
            <person name="Chen S.E."/>
            <person name="Zhou L.G."/>
            <person name="Ni X.B."/>
            <person name="Tian J.H."/>
            <person name="Sheng Y."/>
            <person name="Liu T."/>
            <person name="Pan Y.S."/>
            <person name="Xia L.Y."/>
            <person name="Li J."/>
            <person name="Zhao F."/>
            <person name="Cao W.C."/>
        </authorList>
    </citation>
    <scope>NUCLEOTIDE SEQUENCE [LARGE SCALE GENOMIC DNA]</scope>
    <source>
        <strain evidence="1">Iper-2018</strain>
    </source>
</reference>